<sequence length="98" mass="11078">MGFIQVIEYETDRPDEMWALGEERIAGMGDIPPGFRLTITQDRDNPSRYVTVVEFPSYEAAMENSGHPDTDAFARRMAALCTKGPTFHNLDIRRTVPS</sequence>
<dbReference type="Proteomes" id="UP001597183">
    <property type="component" value="Unassembled WGS sequence"/>
</dbReference>
<evidence type="ECO:0008006" key="3">
    <source>
        <dbReference type="Google" id="ProtNLM"/>
    </source>
</evidence>
<dbReference type="EMBL" id="JBHTMK010000013">
    <property type="protein sequence ID" value="MFD1365799.1"/>
    <property type="molecule type" value="Genomic_DNA"/>
</dbReference>
<accession>A0ABW4A4Y5</accession>
<dbReference type="SUPFAM" id="SSF54909">
    <property type="entry name" value="Dimeric alpha+beta barrel"/>
    <property type="match status" value="1"/>
</dbReference>
<proteinExistence type="predicted"/>
<organism evidence="1 2">
    <name type="scientific">Actinoplanes sichuanensis</name>
    <dbReference type="NCBI Taxonomy" id="512349"/>
    <lineage>
        <taxon>Bacteria</taxon>
        <taxon>Bacillati</taxon>
        <taxon>Actinomycetota</taxon>
        <taxon>Actinomycetes</taxon>
        <taxon>Micromonosporales</taxon>
        <taxon>Micromonosporaceae</taxon>
        <taxon>Actinoplanes</taxon>
    </lineage>
</organism>
<dbReference type="RefSeq" id="WP_317792601.1">
    <property type="nucleotide sequence ID" value="NZ_AP028461.1"/>
</dbReference>
<reference evidence="2" key="1">
    <citation type="journal article" date="2019" name="Int. J. Syst. Evol. Microbiol.">
        <title>The Global Catalogue of Microorganisms (GCM) 10K type strain sequencing project: providing services to taxonomists for standard genome sequencing and annotation.</title>
        <authorList>
            <consortium name="The Broad Institute Genomics Platform"/>
            <consortium name="The Broad Institute Genome Sequencing Center for Infectious Disease"/>
            <person name="Wu L."/>
            <person name="Ma J."/>
        </authorList>
    </citation>
    <scope>NUCLEOTIDE SEQUENCE [LARGE SCALE GENOMIC DNA]</scope>
    <source>
        <strain evidence="2">CCM 7526</strain>
    </source>
</reference>
<comment type="caution">
    <text evidence="1">The sequence shown here is derived from an EMBL/GenBank/DDBJ whole genome shotgun (WGS) entry which is preliminary data.</text>
</comment>
<gene>
    <name evidence="1" type="ORF">ACFQ5G_10640</name>
</gene>
<dbReference type="InterPro" id="IPR011008">
    <property type="entry name" value="Dimeric_a/b-barrel"/>
</dbReference>
<evidence type="ECO:0000313" key="1">
    <source>
        <dbReference type="EMBL" id="MFD1365799.1"/>
    </source>
</evidence>
<name>A0ABW4A4Y5_9ACTN</name>
<keyword evidence="2" id="KW-1185">Reference proteome</keyword>
<evidence type="ECO:0000313" key="2">
    <source>
        <dbReference type="Proteomes" id="UP001597183"/>
    </source>
</evidence>
<protein>
    <recommendedName>
        <fullName evidence="3">Antibiotic biosynthesis monooxygenase</fullName>
    </recommendedName>
</protein>